<reference evidence="1" key="1">
    <citation type="submission" date="2023-01" db="EMBL/GenBank/DDBJ databases">
        <title>The growth and conidiation of Purpureocillium lavendulum are regulated by nitrogen source and histone H3K14 acetylation.</title>
        <authorList>
            <person name="Tang P."/>
            <person name="Han J."/>
            <person name="Zhang C."/>
            <person name="Tang P."/>
            <person name="Qi F."/>
            <person name="Zhang K."/>
            <person name="Liang L."/>
        </authorList>
    </citation>
    <scope>NUCLEOTIDE SEQUENCE</scope>
    <source>
        <strain evidence="1">YMF1.00683</strain>
    </source>
</reference>
<evidence type="ECO:0000313" key="2">
    <source>
        <dbReference type="EMBL" id="KAJ6437670.1"/>
    </source>
</evidence>
<evidence type="ECO:0000313" key="1">
    <source>
        <dbReference type="EMBL" id="KAJ6436457.1"/>
    </source>
</evidence>
<gene>
    <name evidence="3" type="ORF">O9K51_09406</name>
    <name evidence="2" type="ORF">O9K51_09877</name>
    <name evidence="1" type="ORF">O9K51_11050</name>
</gene>
<organism evidence="1 4">
    <name type="scientific">Purpureocillium lavendulum</name>
    <dbReference type="NCBI Taxonomy" id="1247861"/>
    <lineage>
        <taxon>Eukaryota</taxon>
        <taxon>Fungi</taxon>
        <taxon>Dikarya</taxon>
        <taxon>Ascomycota</taxon>
        <taxon>Pezizomycotina</taxon>
        <taxon>Sordariomycetes</taxon>
        <taxon>Hypocreomycetidae</taxon>
        <taxon>Hypocreales</taxon>
        <taxon>Ophiocordycipitaceae</taxon>
        <taxon>Purpureocillium</taxon>
    </lineage>
</organism>
<protein>
    <submittedName>
        <fullName evidence="1">12-oxophytodienoate reductase</fullName>
    </submittedName>
    <submittedName>
        <fullName evidence="2">Pol-like protein</fullName>
    </submittedName>
    <submittedName>
        <fullName evidence="3">rRNA processing protein</fullName>
    </submittedName>
</protein>
<dbReference type="EMBL" id="JAQHRD010000011">
    <property type="protein sequence ID" value="KAJ6437670.1"/>
    <property type="molecule type" value="Genomic_DNA"/>
</dbReference>
<keyword evidence="4" id="KW-1185">Reference proteome</keyword>
<evidence type="ECO:0000313" key="3">
    <source>
        <dbReference type="EMBL" id="KAJ6437984.1"/>
    </source>
</evidence>
<comment type="caution">
    <text evidence="1">The sequence shown here is derived from an EMBL/GenBank/DDBJ whole genome shotgun (WGS) entry which is preliminary data.</text>
</comment>
<dbReference type="EMBL" id="JAQHRD010000009">
    <property type="protein sequence ID" value="KAJ6437984.1"/>
    <property type="molecule type" value="Genomic_DNA"/>
</dbReference>
<evidence type="ECO:0000313" key="4">
    <source>
        <dbReference type="Proteomes" id="UP001163105"/>
    </source>
</evidence>
<name>A0AB34FD24_9HYPO</name>
<dbReference type="EMBL" id="JAQHRD010000022">
    <property type="protein sequence ID" value="KAJ6436457.1"/>
    <property type="molecule type" value="Genomic_DNA"/>
</dbReference>
<proteinExistence type="predicted"/>
<dbReference type="AlphaFoldDB" id="A0AB34FD24"/>
<sequence length="290" mass="32030">MSMMFFVQPDCPSRFAHQDDHRIKGLNAETIARILLPPPSWLLTADYAPLRSDAGDSPTSIFFSLNLSIYGQSIVPSEWTEEWFFMNGRVHPYALAWEVAQHDGLESGTGGTLLYTMPALVVRDQGLGASQLKCCGFIQLSSYLTPGNPDKTPFKGFHPFQVFVIFPIHANPWAILCKKMAERRDTHFQTNVHFTCTGKVAGLLDHRLMVQPPASDRDYVFIVVPDSWTFLDKATTTAATALPMATPAKRPTSSAAEAFQSMRAASYSGKLCYSTTLYVDGGLIDDAGYS</sequence>
<dbReference type="Proteomes" id="UP001163105">
    <property type="component" value="Unassembled WGS sequence"/>
</dbReference>
<accession>A0AB34FD24</accession>